<protein>
    <submittedName>
        <fullName evidence="2">Nucleotide-binding enzyme</fullName>
    </submittedName>
</protein>
<evidence type="ECO:0000313" key="2">
    <source>
        <dbReference type="EMBL" id="OAD22491.1"/>
    </source>
</evidence>
<reference evidence="2 3" key="1">
    <citation type="submission" date="2016-05" db="EMBL/GenBank/DDBJ databases">
        <title>Single-cell genome of chain-forming Candidatus Thiomargarita nelsonii and comparison to other large sulfur-oxidizing bacteria.</title>
        <authorList>
            <person name="Winkel M."/>
            <person name="Salman V."/>
            <person name="Woyke T."/>
            <person name="Schulz-Vogt H."/>
            <person name="Richter M."/>
            <person name="Flood B."/>
            <person name="Bailey J."/>
            <person name="Amann R."/>
            <person name="Mussmann M."/>
        </authorList>
    </citation>
    <scope>NUCLEOTIDE SEQUENCE [LARGE SCALE GENOMIC DNA]</scope>
    <source>
        <strain evidence="2 3">THI036</strain>
    </source>
</reference>
<dbReference type="Proteomes" id="UP000076962">
    <property type="component" value="Unassembled WGS sequence"/>
</dbReference>
<name>A0A176S316_9GAMM</name>
<dbReference type="EMBL" id="LUTY01000915">
    <property type="protein sequence ID" value="OAD22491.1"/>
    <property type="molecule type" value="Genomic_DNA"/>
</dbReference>
<keyword evidence="3" id="KW-1185">Reference proteome</keyword>
<organism evidence="2 3">
    <name type="scientific">Candidatus Thiomargarita nelsonii</name>
    <dbReference type="NCBI Taxonomy" id="1003181"/>
    <lineage>
        <taxon>Bacteria</taxon>
        <taxon>Pseudomonadati</taxon>
        <taxon>Pseudomonadota</taxon>
        <taxon>Gammaproteobacteria</taxon>
        <taxon>Thiotrichales</taxon>
        <taxon>Thiotrichaceae</taxon>
        <taxon>Thiomargarita</taxon>
    </lineage>
</organism>
<keyword evidence="1" id="KW-1133">Transmembrane helix</keyword>
<feature type="transmembrane region" description="Helical" evidence="1">
    <location>
        <begin position="12"/>
        <end position="33"/>
    </location>
</feature>
<comment type="caution">
    <text evidence="2">The sequence shown here is derived from an EMBL/GenBank/DDBJ whole genome shotgun (WGS) entry which is preliminary data.</text>
</comment>
<accession>A0A176S316</accession>
<evidence type="ECO:0000313" key="3">
    <source>
        <dbReference type="Proteomes" id="UP000076962"/>
    </source>
</evidence>
<keyword evidence="1" id="KW-0812">Transmembrane</keyword>
<evidence type="ECO:0000256" key="1">
    <source>
        <dbReference type="SAM" id="Phobius"/>
    </source>
</evidence>
<proteinExistence type="predicted"/>
<dbReference type="AlphaFoldDB" id="A0A176S316"/>
<keyword evidence="1" id="KW-0472">Membrane</keyword>
<sequence length="128" mass="15164">MVFCYYQVTQFFLVPLVFATPSVAFIKISNFFIKLGWRFKTRQMTIRVGSEYRDYTHIYYMRVFPIELSVYPYDEIRVTQRSSTDGKPIVRLKPSALERLIAEQHSREWELYLATGEISGLELFKVEG</sequence>
<gene>
    <name evidence="2" type="ORF">THIOM_001709</name>
</gene>